<keyword evidence="2" id="KW-0503">Monooxygenase</keyword>
<evidence type="ECO:0000313" key="4">
    <source>
        <dbReference type="EMBL" id="MBW0128443.1"/>
    </source>
</evidence>
<dbReference type="InterPro" id="IPR050766">
    <property type="entry name" value="Bact_Lucif_Oxidored"/>
</dbReference>
<dbReference type="EMBL" id="JADQDF010000001">
    <property type="protein sequence ID" value="MBW0128443.1"/>
    <property type="molecule type" value="Genomic_DNA"/>
</dbReference>
<dbReference type="Pfam" id="PF00296">
    <property type="entry name" value="Bac_luciferase"/>
    <property type="match status" value="1"/>
</dbReference>
<evidence type="ECO:0000313" key="5">
    <source>
        <dbReference type="Proteomes" id="UP000694300"/>
    </source>
</evidence>
<reference evidence="4 5" key="1">
    <citation type="submission" date="2020-11" db="EMBL/GenBank/DDBJ databases">
        <title>Pseudonocardia abyssalis sp. nov. and Pseudonocardia oceani sp. nov., description and phylogenomic analysis of two novel actinomycetes isolated from the deep Southern Ocean.</title>
        <authorList>
            <person name="Parra J."/>
        </authorList>
    </citation>
    <scope>NUCLEOTIDE SEQUENCE [LARGE SCALE GENOMIC DNA]</scope>
    <source>
        <strain evidence="5">KRD185</strain>
    </source>
</reference>
<gene>
    <name evidence="4" type="ORF">I4I82_12170</name>
</gene>
<dbReference type="PANTHER" id="PTHR30137">
    <property type="entry name" value="LUCIFERASE-LIKE MONOOXYGENASE"/>
    <property type="match status" value="1"/>
</dbReference>
<comment type="caution">
    <text evidence="4">The sequence shown here is derived from an EMBL/GenBank/DDBJ whole genome shotgun (WGS) entry which is preliminary data.</text>
</comment>
<protein>
    <submittedName>
        <fullName evidence="4">LLM class flavin-dependent oxidoreductase</fullName>
    </submittedName>
</protein>
<name>A0ABS6U8Y7_9PSEU</name>
<evidence type="ECO:0000256" key="2">
    <source>
        <dbReference type="ARBA" id="ARBA00023033"/>
    </source>
</evidence>
<evidence type="ECO:0000256" key="1">
    <source>
        <dbReference type="ARBA" id="ARBA00023002"/>
    </source>
</evidence>
<dbReference type="InterPro" id="IPR011251">
    <property type="entry name" value="Luciferase-like_dom"/>
</dbReference>
<evidence type="ECO:0000259" key="3">
    <source>
        <dbReference type="Pfam" id="PF00296"/>
    </source>
</evidence>
<keyword evidence="5" id="KW-1185">Reference proteome</keyword>
<sequence length="370" mass="40807">MALKFWVTAPFFYSDMDRPWGELLQDMLTIVDTAERLGFEGVAINENVFQNYVANPSALAFAALAAARTTRLRILPGVVVLPSYNPLLIASEMAMLDHLATGRVGIGVARGGGRYQLDRIGVDPAQGREIYEEALEIIQKVWVEDNVTYDGRYFSFPRTTIVPKPASQPGPDLWIASQSVDGVRKVAAQGHNLLTAPNWGNFEPHGDLEALLEAFNAAAAESGSPRGEVMVYRHTWLGRTEADALEFFDDMVSEYNHYLALTQTVSQGTREDRLKARGTGEKIEFVEAGRVVPANESPSSEGLWEKYSDPVLTTADKMIERFKQMEAMGVDHLACLIAWGQPIEAVVAQMELMAEQVLPAFAEDPTPSRA</sequence>
<dbReference type="PANTHER" id="PTHR30137:SF8">
    <property type="entry name" value="BLR5498 PROTEIN"/>
    <property type="match status" value="1"/>
</dbReference>
<accession>A0ABS6U8Y7</accession>
<keyword evidence="1" id="KW-0560">Oxidoreductase</keyword>
<dbReference type="RefSeq" id="WP_218595715.1">
    <property type="nucleotide sequence ID" value="NZ_JADQDF010000001.1"/>
</dbReference>
<proteinExistence type="predicted"/>
<organism evidence="4 5">
    <name type="scientific">Pseudonocardia oceani</name>
    <dbReference type="NCBI Taxonomy" id="2792013"/>
    <lineage>
        <taxon>Bacteria</taxon>
        <taxon>Bacillati</taxon>
        <taxon>Actinomycetota</taxon>
        <taxon>Actinomycetes</taxon>
        <taxon>Pseudonocardiales</taxon>
        <taxon>Pseudonocardiaceae</taxon>
        <taxon>Pseudonocardia</taxon>
    </lineage>
</organism>
<dbReference type="Proteomes" id="UP000694300">
    <property type="component" value="Unassembled WGS sequence"/>
</dbReference>
<feature type="domain" description="Luciferase-like" evidence="3">
    <location>
        <begin position="21"/>
        <end position="330"/>
    </location>
</feature>